<dbReference type="AlphaFoldDB" id="A0A6J4JEB6"/>
<feature type="transmembrane region" description="Helical" evidence="1">
    <location>
        <begin position="141"/>
        <end position="158"/>
    </location>
</feature>
<proteinExistence type="predicted"/>
<gene>
    <name evidence="2" type="ORF">AVDCRST_MAG77-3444</name>
</gene>
<protein>
    <submittedName>
        <fullName evidence="2">Uncharacterized protein</fullName>
    </submittedName>
</protein>
<accession>A0A6J4JEB6</accession>
<evidence type="ECO:0000256" key="1">
    <source>
        <dbReference type="SAM" id="Phobius"/>
    </source>
</evidence>
<sequence length="191" mass="19017">MVLLGWLANALAVGAALIGAGMLLVLGGSFWAIALPLGVAGAVCVVAGGLRARQGAASGMERRCFECGAAVPEGVAVCRRCGSVTVGTGTRGAGRRSDAGRAMPVAAYSRDASGVIGWVDTAPPDGIAQEAEEAGRAWRRWAGVLLLGAGCFAALGTADTLASAAAALLVFAAGASAAAAAVWWRPRRPRS</sequence>
<reference evidence="2" key="1">
    <citation type="submission" date="2020-02" db="EMBL/GenBank/DDBJ databases">
        <authorList>
            <person name="Meier V. D."/>
        </authorList>
    </citation>
    <scope>NUCLEOTIDE SEQUENCE</scope>
    <source>
        <strain evidence="2">AVDCRST_MAG77</strain>
    </source>
</reference>
<keyword evidence="1" id="KW-0812">Transmembrane</keyword>
<feature type="transmembrane region" description="Helical" evidence="1">
    <location>
        <begin position="164"/>
        <end position="184"/>
    </location>
</feature>
<keyword evidence="1" id="KW-1133">Transmembrane helix</keyword>
<feature type="transmembrane region" description="Helical" evidence="1">
    <location>
        <begin position="30"/>
        <end position="50"/>
    </location>
</feature>
<dbReference type="EMBL" id="CADCTC010000191">
    <property type="protein sequence ID" value="CAA9275993.1"/>
    <property type="molecule type" value="Genomic_DNA"/>
</dbReference>
<name>A0A6J4JEB6_9CHLR</name>
<keyword evidence="1" id="KW-0472">Membrane</keyword>
<organism evidence="2">
    <name type="scientific">uncultured Chloroflexota bacterium</name>
    <dbReference type="NCBI Taxonomy" id="166587"/>
    <lineage>
        <taxon>Bacteria</taxon>
        <taxon>Bacillati</taxon>
        <taxon>Chloroflexota</taxon>
        <taxon>environmental samples</taxon>
    </lineage>
</organism>
<evidence type="ECO:0000313" key="2">
    <source>
        <dbReference type="EMBL" id="CAA9275993.1"/>
    </source>
</evidence>